<evidence type="ECO:0000313" key="10">
    <source>
        <dbReference type="Proteomes" id="UP000728032"/>
    </source>
</evidence>
<dbReference type="PRINTS" id="PR00463">
    <property type="entry name" value="EP450I"/>
</dbReference>
<evidence type="ECO:0000256" key="8">
    <source>
        <dbReference type="RuleBase" id="RU000461"/>
    </source>
</evidence>
<evidence type="ECO:0000256" key="6">
    <source>
        <dbReference type="ARBA" id="ARBA00023033"/>
    </source>
</evidence>
<protein>
    <recommendedName>
        <fullName evidence="11">Cytochrome P450</fullName>
    </recommendedName>
</protein>
<dbReference type="GO" id="GO:0020037">
    <property type="term" value="F:heme binding"/>
    <property type="evidence" value="ECO:0007669"/>
    <property type="project" value="InterPro"/>
</dbReference>
<dbReference type="Gene3D" id="1.10.630.10">
    <property type="entry name" value="Cytochrome P450"/>
    <property type="match status" value="1"/>
</dbReference>
<evidence type="ECO:0000256" key="3">
    <source>
        <dbReference type="ARBA" id="ARBA00022723"/>
    </source>
</evidence>
<keyword evidence="6 8" id="KW-0503">Monooxygenase</keyword>
<dbReference type="GO" id="GO:0004508">
    <property type="term" value="F:steroid 17-alpha-monooxygenase activity"/>
    <property type="evidence" value="ECO:0007669"/>
    <property type="project" value="TreeGrafter"/>
</dbReference>
<dbReference type="EMBL" id="OC916588">
    <property type="protein sequence ID" value="CAD7644674.1"/>
    <property type="molecule type" value="Genomic_DNA"/>
</dbReference>
<comment type="similarity">
    <text evidence="1 8">Belongs to the cytochrome P450 family.</text>
</comment>
<dbReference type="Proteomes" id="UP000728032">
    <property type="component" value="Unassembled WGS sequence"/>
</dbReference>
<dbReference type="InterPro" id="IPR001128">
    <property type="entry name" value="Cyt_P450"/>
</dbReference>
<dbReference type="PANTHER" id="PTHR24289">
    <property type="entry name" value="STEROID 17-ALPHA-HYDROXYLASE/17,20 LYASE"/>
    <property type="match status" value="1"/>
</dbReference>
<keyword evidence="5 7" id="KW-0408">Iron</keyword>
<dbReference type="InterPro" id="IPR002401">
    <property type="entry name" value="Cyt_P450_E_grp-I"/>
</dbReference>
<dbReference type="GO" id="GO:0005506">
    <property type="term" value="F:iron ion binding"/>
    <property type="evidence" value="ECO:0007669"/>
    <property type="project" value="InterPro"/>
</dbReference>
<organism evidence="9">
    <name type="scientific">Oppiella nova</name>
    <dbReference type="NCBI Taxonomy" id="334625"/>
    <lineage>
        <taxon>Eukaryota</taxon>
        <taxon>Metazoa</taxon>
        <taxon>Ecdysozoa</taxon>
        <taxon>Arthropoda</taxon>
        <taxon>Chelicerata</taxon>
        <taxon>Arachnida</taxon>
        <taxon>Acari</taxon>
        <taxon>Acariformes</taxon>
        <taxon>Sarcoptiformes</taxon>
        <taxon>Oribatida</taxon>
        <taxon>Brachypylina</taxon>
        <taxon>Oppioidea</taxon>
        <taxon>Oppiidae</taxon>
        <taxon>Oppiella</taxon>
    </lineage>
</organism>
<gene>
    <name evidence="9" type="ORF">ONB1V03_LOCUS4799</name>
</gene>
<dbReference type="InterPro" id="IPR017972">
    <property type="entry name" value="Cyt_P450_CS"/>
</dbReference>
<evidence type="ECO:0000256" key="4">
    <source>
        <dbReference type="ARBA" id="ARBA00023002"/>
    </source>
</evidence>
<feature type="binding site" description="axial binding residue" evidence="7">
    <location>
        <position position="463"/>
    </location>
    <ligand>
        <name>heme</name>
        <dbReference type="ChEBI" id="CHEBI:30413"/>
    </ligand>
    <ligandPart>
        <name>Fe</name>
        <dbReference type="ChEBI" id="CHEBI:18248"/>
    </ligandPart>
</feature>
<dbReference type="PRINTS" id="PR00385">
    <property type="entry name" value="P450"/>
</dbReference>
<dbReference type="InterPro" id="IPR036396">
    <property type="entry name" value="Cyt_P450_sf"/>
</dbReference>
<dbReference type="SUPFAM" id="SSF48264">
    <property type="entry name" value="Cytochrome P450"/>
    <property type="match status" value="1"/>
</dbReference>
<dbReference type="Pfam" id="PF00067">
    <property type="entry name" value="p450"/>
    <property type="match status" value="1"/>
</dbReference>
<comment type="cofactor">
    <cofactor evidence="7">
        <name>heme</name>
        <dbReference type="ChEBI" id="CHEBI:30413"/>
    </cofactor>
</comment>
<keyword evidence="3 7" id="KW-0479">Metal-binding</keyword>
<dbReference type="PROSITE" id="PS00086">
    <property type="entry name" value="CYTOCHROME_P450"/>
    <property type="match status" value="1"/>
</dbReference>
<dbReference type="PANTHER" id="PTHR24289:SF1">
    <property type="entry name" value="STEROID 17-ALPHA-HYDROXYLASE_17,20 LYASE"/>
    <property type="match status" value="1"/>
</dbReference>
<evidence type="ECO:0000256" key="7">
    <source>
        <dbReference type="PIRSR" id="PIRSR602401-1"/>
    </source>
</evidence>
<name>A0A7R9QGH1_9ACAR</name>
<proteinExistence type="inferred from homology"/>
<evidence type="ECO:0008006" key="11">
    <source>
        <dbReference type="Google" id="ProtNLM"/>
    </source>
</evidence>
<dbReference type="EMBL" id="CAJPVJ010001763">
    <property type="protein sequence ID" value="CAG2165254.1"/>
    <property type="molecule type" value="Genomic_DNA"/>
</dbReference>
<evidence type="ECO:0000256" key="1">
    <source>
        <dbReference type="ARBA" id="ARBA00010617"/>
    </source>
</evidence>
<evidence type="ECO:0000256" key="5">
    <source>
        <dbReference type="ARBA" id="ARBA00023004"/>
    </source>
</evidence>
<sequence>MAFLGERLRLIENLGLDDLDFDKLVKCHQTANHANQMRYIPVSTTPQPLLLAPVAQYQCPQHQSYPRIFRTNKHWDDVFRSVSKQYGPVFTVWLGTVPNVFVTDIELAREAFRKNDFSGRVTSYLGSHFSNDKYKDVVFTDYGHTWEALRRVAHSAVLKYSTNDKLVYLAKDCVQQTVKTMLENEGLDKPFVIKDYICLMFLSILATSAFSTSMDDTEFKMLKYILIDVHREVGARLILWEFSPLIRLLDRNEVEKHNKVMENLVLMIRNKFKSHYSDYSAAIERDFCDALISAKNEALRGHKESSPYLTDDNLAMAVFDLFIAGSESSENSFQWMLLLMTYYPEVQKKLRQEIETQIGDRMPTHEDRNRCHYVMAFIAETLRFRNMMPTGLYHKAVVTSKIGKYTIPEGMAVFVHQGIICRNDKDWAKGNEFIPERFLDSEGQYMTTRPKAYIPFGVGRRVCLGEKLAIADLFLVLVTFLQSTQDYDMVSESSTGIAADPNISISFRLSCDGRLGSVGNLSDKRLAQGSGAYGD</sequence>
<accession>A0A7R9QGH1</accession>
<dbReference type="GO" id="GO:0042446">
    <property type="term" value="P:hormone biosynthetic process"/>
    <property type="evidence" value="ECO:0007669"/>
    <property type="project" value="TreeGrafter"/>
</dbReference>
<dbReference type="OrthoDB" id="2789670at2759"/>
<keyword evidence="2 7" id="KW-0349">Heme</keyword>
<reference evidence="9" key="1">
    <citation type="submission" date="2020-11" db="EMBL/GenBank/DDBJ databases">
        <authorList>
            <person name="Tran Van P."/>
        </authorList>
    </citation>
    <scope>NUCLEOTIDE SEQUENCE</scope>
</reference>
<keyword evidence="4 8" id="KW-0560">Oxidoreductase</keyword>
<dbReference type="GO" id="GO:0042448">
    <property type="term" value="P:progesterone metabolic process"/>
    <property type="evidence" value="ECO:0007669"/>
    <property type="project" value="TreeGrafter"/>
</dbReference>
<evidence type="ECO:0000256" key="2">
    <source>
        <dbReference type="ARBA" id="ARBA00022617"/>
    </source>
</evidence>
<dbReference type="AlphaFoldDB" id="A0A7R9QGH1"/>
<evidence type="ECO:0000313" key="9">
    <source>
        <dbReference type="EMBL" id="CAD7644674.1"/>
    </source>
</evidence>
<keyword evidence="10" id="KW-1185">Reference proteome</keyword>